<dbReference type="AlphaFoldDB" id="A0A1D6FBY9"/>
<evidence type="ECO:0000313" key="1">
    <source>
        <dbReference type="EMBL" id="AQK89561.1"/>
    </source>
</evidence>
<gene>
    <name evidence="1" type="ORF">ZEAMMB73_Zm00001d008322</name>
</gene>
<reference evidence="1" key="1">
    <citation type="submission" date="2015-12" db="EMBL/GenBank/DDBJ databases">
        <title>Update maize B73 reference genome by single molecule sequencing technologies.</title>
        <authorList>
            <consortium name="Maize Genome Sequencing Project"/>
            <person name="Ware D."/>
        </authorList>
    </citation>
    <scope>NUCLEOTIDE SEQUENCE</scope>
    <source>
        <tissue evidence="1">Seedling</tissue>
    </source>
</reference>
<sequence>MLALGDSGPVPLLMAVQQGEVAPPCAEVNRHHGCLEHSPTHLLHSSSCKEATSSSLYAHSCRRLEPCGQPQPVLLMLRCCLDLQQPLLNLLERGLHLCEISPYVGPQVPHRWSW</sequence>
<dbReference type="EMBL" id="CM000784">
    <property type="protein sequence ID" value="AQK89561.1"/>
    <property type="molecule type" value="Genomic_DNA"/>
</dbReference>
<protein>
    <submittedName>
        <fullName evidence="1">Zinc finger CCCH domain-containing protein 58</fullName>
    </submittedName>
</protein>
<proteinExistence type="predicted"/>
<accession>A0A1D6FBY9</accession>
<name>A0A1D6FBY9_MAIZE</name>
<organism evidence="1">
    <name type="scientific">Zea mays</name>
    <name type="common">Maize</name>
    <dbReference type="NCBI Taxonomy" id="4577"/>
    <lineage>
        <taxon>Eukaryota</taxon>
        <taxon>Viridiplantae</taxon>
        <taxon>Streptophyta</taxon>
        <taxon>Embryophyta</taxon>
        <taxon>Tracheophyta</taxon>
        <taxon>Spermatophyta</taxon>
        <taxon>Magnoliopsida</taxon>
        <taxon>Liliopsida</taxon>
        <taxon>Poales</taxon>
        <taxon>Poaceae</taxon>
        <taxon>PACMAD clade</taxon>
        <taxon>Panicoideae</taxon>
        <taxon>Andropogonodae</taxon>
        <taxon>Andropogoneae</taxon>
        <taxon>Tripsacinae</taxon>
        <taxon>Zea</taxon>
    </lineage>
</organism>